<dbReference type="GO" id="GO:0016836">
    <property type="term" value="F:hydro-lyase activity"/>
    <property type="evidence" value="ECO:0007669"/>
    <property type="project" value="TreeGrafter"/>
</dbReference>
<comment type="caution">
    <text evidence="4">The sequence shown here is derived from an EMBL/GenBank/DDBJ whole genome shotgun (WGS) entry which is preliminary data.</text>
</comment>
<sequence>MNQMTAPGLLTETLDQGVLTLTLGNGRAHALNAALINALHDAVSRANENPDARVIVIDGPGHIFCAGHDLKEIARNRAAPDHGEAYLRTLFADCATMMQAVTFSPLPTIAMVDGIATAAGLQLVAACDMAFASTEATVCLPGVTNNGFCTTPAVAVSRAVGRKHLMELLLSGTPKSADWALRAGLFNEVTDAAELRTHTMDFARTLATRNPGPIASGKVTTHRHLDLDLPAAYEMATETMIGHFMDPTRIAHEKDSRWSG</sequence>
<dbReference type="InterPro" id="IPR029045">
    <property type="entry name" value="ClpP/crotonase-like_dom_sf"/>
</dbReference>
<evidence type="ECO:0000313" key="5">
    <source>
        <dbReference type="Proteomes" id="UP000325291"/>
    </source>
</evidence>
<keyword evidence="2" id="KW-0809">Transit peptide</keyword>
<name>A0A5A9ZUJ3_9RHOB</name>
<keyword evidence="3" id="KW-0443">Lipid metabolism</keyword>
<dbReference type="Gene3D" id="3.90.226.10">
    <property type="entry name" value="2-enoyl-CoA Hydratase, Chain A, domain 1"/>
    <property type="match status" value="1"/>
</dbReference>
<dbReference type="InterPro" id="IPR052377">
    <property type="entry name" value="Mitochondrial_ECH-domain"/>
</dbReference>
<dbReference type="SUPFAM" id="SSF52096">
    <property type="entry name" value="ClpP/crotonase"/>
    <property type="match status" value="1"/>
</dbReference>
<dbReference type="AlphaFoldDB" id="A0A5A9ZUJ3"/>
<dbReference type="PANTHER" id="PTHR43602">
    <property type="match status" value="1"/>
</dbReference>
<dbReference type="Gene3D" id="1.10.287.2460">
    <property type="match status" value="1"/>
</dbReference>
<dbReference type="EMBL" id="VINQ01000001">
    <property type="protein sequence ID" value="KAA0920622.1"/>
    <property type="molecule type" value="Genomic_DNA"/>
</dbReference>
<evidence type="ECO:0000256" key="1">
    <source>
        <dbReference type="ARBA" id="ARBA00022832"/>
    </source>
</evidence>
<dbReference type="InterPro" id="IPR001753">
    <property type="entry name" value="Enoyl-CoA_hydra/iso"/>
</dbReference>
<organism evidence="4 5">
    <name type="scientific">Aquicoccus porphyridii</name>
    <dbReference type="NCBI Taxonomy" id="1852029"/>
    <lineage>
        <taxon>Bacteria</taxon>
        <taxon>Pseudomonadati</taxon>
        <taxon>Pseudomonadota</taxon>
        <taxon>Alphaproteobacteria</taxon>
        <taxon>Rhodobacterales</taxon>
        <taxon>Paracoccaceae</taxon>
        <taxon>Aquicoccus</taxon>
    </lineage>
</organism>
<evidence type="ECO:0000256" key="3">
    <source>
        <dbReference type="ARBA" id="ARBA00023098"/>
    </source>
</evidence>
<dbReference type="GO" id="GO:0006631">
    <property type="term" value="P:fatty acid metabolic process"/>
    <property type="evidence" value="ECO:0007669"/>
    <property type="project" value="UniProtKB-KW"/>
</dbReference>
<dbReference type="CDD" id="cd06558">
    <property type="entry name" value="crotonase-like"/>
    <property type="match status" value="1"/>
</dbReference>
<reference evidence="4 5" key="1">
    <citation type="submission" date="2019-07" db="EMBL/GenBank/DDBJ databases">
        <title>Aquicoccus porphyridii gen. nov., sp. nov., isolated from a small marine red alga, Porphyridium marinum.</title>
        <authorList>
            <person name="Liu L."/>
        </authorList>
    </citation>
    <scope>NUCLEOTIDE SEQUENCE [LARGE SCALE GENOMIC DNA]</scope>
    <source>
        <strain evidence="4 5">L1 8-17</strain>
    </source>
</reference>
<accession>A0A5A9ZUJ3</accession>
<proteinExistence type="predicted"/>
<gene>
    <name evidence="4" type="ORF">FLO80_00085</name>
</gene>
<protein>
    <submittedName>
        <fullName evidence="4">Enoyl-CoA hydratase</fullName>
    </submittedName>
</protein>
<evidence type="ECO:0000256" key="2">
    <source>
        <dbReference type="ARBA" id="ARBA00022946"/>
    </source>
</evidence>
<evidence type="ECO:0000313" key="4">
    <source>
        <dbReference type="EMBL" id="KAA0920622.1"/>
    </source>
</evidence>
<dbReference type="RefSeq" id="WP_111362348.1">
    <property type="nucleotide sequence ID" value="NZ_VINQ01000001.1"/>
</dbReference>
<keyword evidence="5" id="KW-1185">Reference proteome</keyword>
<dbReference type="PANTHER" id="PTHR43602:SF1">
    <property type="entry name" value="ENOYL-COA HYDRATASE DOMAIN-CONTAINING PROTEIN 3, MITOCHONDRIAL"/>
    <property type="match status" value="1"/>
</dbReference>
<keyword evidence="1" id="KW-0276">Fatty acid metabolism</keyword>
<dbReference type="Proteomes" id="UP000325291">
    <property type="component" value="Unassembled WGS sequence"/>
</dbReference>
<dbReference type="Pfam" id="PF00378">
    <property type="entry name" value="ECH_1"/>
    <property type="match status" value="1"/>
</dbReference>